<dbReference type="EMBL" id="CP007142">
    <property type="protein sequence ID" value="AJQ92667.1"/>
    <property type="molecule type" value="Genomic_DNA"/>
</dbReference>
<evidence type="ECO:0000313" key="1">
    <source>
        <dbReference type="EMBL" id="AJQ92667.1"/>
    </source>
</evidence>
<sequence length="41" mass="4493">MTVTNIKTVDTKTLFIFIYFPAAITQHLVSPAINPADFVPG</sequence>
<dbReference type="KEGG" id="gsn:YC6258_00617"/>
<keyword evidence="2" id="KW-1185">Reference proteome</keyword>
<name>A0A0C5VDR8_9GAMM</name>
<dbReference type="Proteomes" id="UP000032266">
    <property type="component" value="Chromosome"/>
</dbReference>
<dbReference type="HOGENOM" id="CLU_3270757_0_0_6"/>
<protein>
    <submittedName>
        <fullName evidence="1">Uncharacterized protein</fullName>
    </submittedName>
</protein>
<proteinExistence type="predicted"/>
<reference evidence="1 2" key="1">
    <citation type="submission" date="2014-01" db="EMBL/GenBank/DDBJ databases">
        <title>Full genme sequencing of cellulolytic bacterium Gynuella sunshinyii YC6258T gen. nov., sp. nov.</title>
        <authorList>
            <person name="Khan H."/>
            <person name="Chung E.J."/>
            <person name="Chung Y.R."/>
        </authorList>
    </citation>
    <scope>NUCLEOTIDE SEQUENCE [LARGE SCALE GENOMIC DNA]</scope>
    <source>
        <strain evidence="1 2">YC6258</strain>
    </source>
</reference>
<evidence type="ECO:0000313" key="2">
    <source>
        <dbReference type="Proteomes" id="UP000032266"/>
    </source>
</evidence>
<gene>
    <name evidence="1" type="ORF">YC6258_00617</name>
</gene>
<accession>A0A0C5VDR8</accession>
<organism evidence="1 2">
    <name type="scientific">Gynuella sunshinyii YC6258</name>
    <dbReference type="NCBI Taxonomy" id="1445510"/>
    <lineage>
        <taxon>Bacteria</taxon>
        <taxon>Pseudomonadati</taxon>
        <taxon>Pseudomonadota</taxon>
        <taxon>Gammaproteobacteria</taxon>
        <taxon>Oceanospirillales</taxon>
        <taxon>Saccharospirillaceae</taxon>
        <taxon>Gynuella</taxon>
    </lineage>
</organism>
<dbReference type="STRING" id="1445510.YC6258_00617"/>
<dbReference type="AlphaFoldDB" id="A0A0C5VDR8"/>